<reference evidence="1 2" key="1">
    <citation type="journal article" date="2018" name="Front. Plant Sci.">
        <title>Red Clover (Trifolium pratense) and Zigzag Clover (T. medium) - A Picture of Genomic Similarities and Differences.</title>
        <authorList>
            <person name="Dluhosova J."/>
            <person name="Istvanek J."/>
            <person name="Nedelnik J."/>
            <person name="Repkova J."/>
        </authorList>
    </citation>
    <scope>NUCLEOTIDE SEQUENCE [LARGE SCALE GENOMIC DNA]</scope>
    <source>
        <strain evidence="2">cv. 10/8</strain>
        <tissue evidence="1">Leaf</tissue>
    </source>
</reference>
<name>A0A392NL22_9FABA</name>
<accession>A0A392NL22</accession>
<sequence>MRRDDRTVRCEHREFWWKSTGGFEISGGEGYASPRRFEREKLGRNELEQQVVGTVRREIIGPSVRHGGGVTEIEILISDTMEWEALDVVVRTWRVRTSGRQTDNGLKVEILFKEHYGGKYGMVIPERSG</sequence>
<comment type="caution">
    <text evidence="1">The sequence shown here is derived from an EMBL/GenBank/DDBJ whole genome shotgun (WGS) entry which is preliminary data.</text>
</comment>
<protein>
    <submittedName>
        <fullName evidence="1">Uncharacterized protein</fullName>
    </submittedName>
</protein>
<dbReference type="EMBL" id="LXQA010043664">
    <property type="protein sequence ID" value="MCI00588.1"/>
    <property type="molecule type" value="Genomic_DNA"/>
</dbReference>
<dbReference type="Proteomes" id="UP000265520">
    <property type="component" value="Unassembled WGS sequence"/>
</dbReference>
<organism evidence="1 2">
    <name type="scientific">Trifolium medium</name>
    <dbReference type="NCBI Taxonomy" id="97028"/>
    <lineage>
        <taxon>Eukaryota</taxon>
        <taxon>Viridiplantae</taxon>
        <taxon>Streptophyta</taxon>
        <taxon>Embryophyta</taxon>
        <taxon>Tracheophyta</taxon>
        <taxon>Spermatophyta</taxon>
        <taxon>Magnoliopsida</taxon>
        <taxon>eudicotyledons</taxon>
        <taxon>Gunneridae</taxon>
        <taxon>Pentapetalae</taxon>
        <taxon>rosids</taxon>
        <taxon>fabids</taxon>
        <taxon>Fabales</taxon>
        <taxon>Fabaceae</taxon>
        <taxon>Papilionoideae</taxon>
        <taxon>50 kb inversion clade</taxon>
        <taxon>NPAAA clade</taxon>
        <taxon>Hologalegina</taxon>
        <taxon>IRL clade</taxon>
        <taxon>Trifolieae</taxon>
        <taxon>Trifolium</taxon>
    </lineage>
</organism>
<evidence type="ECO:0000313" key="1">
    <source>
        <dbReference type="EMBL" id="MCI00588.1"/>
    </source>
</evidence>
<keyword evidence="2" id="KW-1185">Reference proteome</keyword>
<dbReference type="AlphaFoldDB" id="A0A392NL22"/>
<proteinExistence type="predicted"/>
<gene>
    <name evidence="1" type="ORF">A2U01_0021608</name>
</gene>
<evidence type="ECO:0000313" key="2">
    <source>
        <dbReference type="Proteomes" id="UP000265520"/>
    </source>
</evidence>